<reference evidence="8 9" key="1">
    <citation type="submission" date="2016-10" db="EMBL/GenBank/DDBJ databases">
        <authorList>
            <person name="de Groot N.N."/>
        </authorList>
    </citation>
    <scope>NUCLEOTIDE SEQUENCE [LARGE SCALE GENOMIC DNA]</scope>
    <source>
        <strain evidence="8 9">DSM 16619</strain>
    </source>
</reference>
<keyword evidence="3" id="KW-0547">Nucleotide-binding</keyword>
<evidence type="ECO:0000313" key="9">
    <source>
        <dbReference type="Proteomes" id="UP000198781"/>
    </source>
</evidence>
<keyword evidence="2" id="KW-0479">Metal-binding</keyword>
<evidence type="ECO:0000259" key="6">
    <source>
        <dbReference type="Pfam" id="PF01761"/>
    </source>
</evidence>
<evidence type="ECO:0000256" key="5">
    <source>
        <dbReference type="ARBA" id="ARBA00023239"/>
    </source>
</evidence>
<dbReference type="STRING" id="187868.SAMN05192589_11297"/>
<dbReference type="PANTHER" id="PTHR43622:SF3">
    <property type="entry name" value="2-EPI-5-EPI-VALIOLONE SYNTHASE"/>
    <property type="match status" value="1"/>
</dbReference>
<evidence type="ECO:0000259" key="7">
    <source>
        <dbReference type="Pfam" id="PF24621"/>
    </source>
</evidence>
<dbReference type="InterPro" id="IPR056179">
    <property type="entry name" value="DHQS_C"/>
</dbReference>
<evidence type="ECO:0000256" key="1">
    <source>
        <dbReference type="ARBA" id="ARBA00001911"/>
    </source>
</evidence>
<accession>A0A1G7A802</accession>
<dbReference type="InterPro" id="IPR035872">
    <property type="entry name" value="EEVS-like"/>
</dbReference>
<dbReference type="GO" id="GO:0003856">
    <property type="term" value="F:3-dehydroquinate synthase activity"/>
    <property type="evidence" value="ECO:0007669"/>
    <property type="project" value="TreeGrafter"/>
</dbReference>
<name>A0A1G7A802_9BURK</name>
<dbReference type="CDD" id="cd08199">
    <property type="entry name" value="EEVS"/>
    <property type="match status" value="1"/>
</dbReference>
<dbReference type="Pfam" id="PF24621">
    <property type="entry name" value="DHQS_C"/>
    <property type="match status" value="1"/>
</dbReference>
<gene>
    <name evidence="8" type="ORF">SAMN05192589_11297</name>
</gene>
<keyword evidence="5" id="KW-0456">Lyase</keyword>
<keyword evidence="9" id="KW-1185">Reference proteome</keyword>
<dbReference type="PANTHER" id="PTHR43622">
    <property type="entry name" value="3-DEHYDROQUINATE SYNTHASE"/>
    <property type="match status" value="1"/>
</dbReference>
<feature type="domain" description="3-dehydroquinate synthase N-terminal" evidence="6">
    <location>
        <begin position="93"/>
        <end position="203"/>
    </location>
</feature>
<dbReference type="InterPro" id="IPR050071">
    <property type="entry name" value="Dehydroquinate_synthase"/>
</dbReference>
<comment type="cofactor">
    <cofactor evidence="1">
        <name>NAD(+)</name>
        <dbReference type="ChEBI" id="CHEBI:57540"/>
    </cofactor>
</comment>
<evidence type="ECO:0000256" key="3">
    <source>
        <dbReference type="ARBA" id="ARBA00022741"/>
    </source>
</evidence>
<dbReference type="GO" id="GO:0046872">
    <property type="term" value="F:metal ion binding"/>
    <property type="evidence" value="ECO:0007669"/>
    <property type="project" value="UniProtKB-KW"/>
</dbReference>
<protein>
    <submittedName>
        <fullName evidence="8">3-dehydroquinate synthase</fullName>
    </submittedName>
</protein>
<sequence>MNDRAVWSASMGAVTRVEASSWRVNATQEVSYEVRQVDGIFRPSSLHLLNCGRAASSGRQVIVIDARVEELYGDEMRAYYAHHGIEISVLSLSVLEESKHFEAASAVSRHLESAGVLRRSEPIVAIGGGVLLDLAGFAAGLYRRGIPYVKVPTNAMALWDAAVGIKTGVNALGRRNRLGSYHAPSAALLDRRFLSTVEPRDLSSGMGELLKLGVIKNRRLFDLLEQHSEMLLQTRFQDAIVAPEVIALAVEGMLEELAPNLWELTLERAVDFGHSFSPMLEMKALPELLHGEAVALDVLLSCRLARVRGLLSELEVLRVRSVMKAMRLPVRHRFFADPQLLKEALSDTMRHRDGRQRLPLPDGIGACCFVDDVSAGELSAAAMEMTDDEA</sequence>
<dbReference type="Gene3D" id="1.20.1090.10">
    <property type="entry name" value="Dehydroquinate synthase-like - alpha domain"/>
    <property type="match status" value="1"/>
</dbReference>
<feature type="domain" description="3-dehydroquinate synthase C-terminal" evidence="7">
    <location>
        <begin position="205"/>
        <end position="347"/>
    </location>
</feature>
<evidence type="ECO:0000256" key="4">
    <source>
        <dbReference type="ARBA" id="ARBA00023027"/>
    </source>
</evidence>
<dbReference type="Pfam" id="PF01761">
    <property type="entry name" value="DHQ_synthase"/>
    <property type="match status" value="1"/>
</dbReference>
<dbReference type="GO" id="GO:0000166">
    <property type="term" value="F:nucleotide binding"/>
    <property type="evidence" value="ECO:0007669"/>
    <property type="project" value="UniProtKB-KW"/>
</dbReference>
<evidence type="ECO:0000313" key="8">
    <source>
        <dbReference type="EMBL" id="SDE10942.1"/>
    </source>
</evidence>
<dbReference type="Proteomes" id="UP000198781">
    <property type="component" value="Unassembled WGS sequence"/>
</dbReference>
<dbReference type="EMBL" id="FMZC01000012">
    <property type="protein sequence ID" value="SDE10942.1"/>
    <property type="molecule type" value="Genomic_DNA"/>
</dbReference>
<proteinExistence type="predicted"/>
<dbReference type="Gene3D" id="3.40.50.1970">
    <property type="match status" value="1"/>
</dbReference>
<dbReference type="GO" id="GO:0017000">
    <property type="term" value="P:antibiotic biosynthetic process"/>
    <property type="evidence" value="ECO:0007669"/>
    <property type="project" value="InterPro"/>
</dbReference>
<evidence type="ECO:0000256" key="2">
    <source>
        <dbReference type="ARBA" id="ARBA00022723"/>
    </source>
</evidence>
<keyword evidence="4" id="KW-0520">NAD</keyword>
<organism evidence="8 9">
    <name type="scientific">Paracidovorax valerianellae</name>
    <dbReference type="NCBI Taxonomy" id="187868"/>
    <lineage>
        <taxon>Bacteria</taxon>
        <taxon>Pseudomonadati</taxon>
        <taxon>Pseudomonadota</taxon>
        <taxon>Betaproteobacteria</taxon>
        <taxon>Burkholderiales</taxon>
        <taxon>Comamonadaceae</taxon>
        <taxon>Paracidovorax</taxon>
    </lineage>
</organism>
<dbReference type="InterPro" id="IPR030960">
    <property type="entry name" value="DHQS/DOIS_N"/>
</dbReference>
<dbReference type="AlphaFoldDB" id="A0A1G7A802"/>
<dbReference type="SUPFAM" id="SSF56796">
    <property type="entry name" value="Dehydroquinate synthase-like"/>
    <property type="match status" value="1"/>
</dbReference>